<comment type="subcellular location">
    <subcellularLocation>
        <location evidence="1">Nucleus</location>
    </subcellularLocation>
</comment>
<dbReference type="GO" id="GO:0006367">
    <property type="term" value="P:transcription initiation at RNA polymerase II promoter"/>
    <property type="evidence" value="ECO:0007669"/>
    <property type="project" value="UniProtKB-UniRule"/>
</dbReference>
<keyword evidence="1" id="KW-0234">DNA repair</keyword>
<dbReference type="GO" id="GO:0000439">
    <property type="term" value="C:transcription factor TFIIH core complex"/>
    <property type="evidence" value="ECO:0007669"/>
    <property type="project" value="UniProtKB-UniRule"/>
</dbReference>
<evidence type="ECO:0000256" key="1">
    <source>
        <dbReference type="RuleBase" id="RU368032"/>
    </source>
</evidence>
<dbReference type="SUPFAM" id="SSF142897">
    <property type="entry name" value="TFB5-like"/>
    <property type="match status" value="1"/>
</dbReference>
<dbReference type="InterPro" id="IPR004122">
    <property type="entry name" value="BAF_prot"/>
</dbReference>
<keyword evidence="1" id="KW-0227">DNA damage</keyword>
<dbReference type="InterPro" id="IPR035935">
    <property type="entry name" value="TFB5-like_sf"/>
</dbReference>
<protein>
    <recommendedName>
        <fullName evidence="1">General transcription and DNA repair factor IIH subunit TFB5</fullName>
    </recommendedName>
</protein>
<dbReference type="Pfam" id="PF06331">
    <property type="entry name" value="Tfb5"/>
    <property type="match status" value="1"/>
</dbReference>
<dbReference type="Pfam" id="PF02961">
    <property type="entry name" value="SAM_BAF"/>
    <property type="match status" value="1"/>
</dbReference>
<dbReference type="SUPFAM" id="SSF47798">
    <property type="entry name" value="Barrier-to-autointegration factor, BAF"/>
    <property type="match status" value="1"/>
</dbReference>
<comment type="subunit">
    <text evidence="1">Component of the 7-subunit TFIIH core complex.</text>
</comment>
<proteinExistence type="inferred from homology"/>
<reference evidence="3" key="1">
    <citation type="submission" date="2022-11" db="UniProtKB">
        <authorList>
            <consortium name="WormBaseParasite"/>
        </authorList>
    </citation>
    <scope>IDENTIFICATION</scope>
</reference>
<keyword evidence="1" id="KW-0539">Nucleus</keyword>
<keyword evidence="1" id="KW-0805">Transcription regulation</keyword>
<accession>A0A915EBI4</accession>
<keyword evidence="1" id="KW-0804">Transcription</keyword>
<dbReference type="GO" id="GO:0006289">
    <property type="term" value="P:nucleotide-excision repair"/>
    <property type="evidence" value="ECO:0007669"/>
    <property type="project" value="InterPro"/>
</dbReference>
<comment type="function">
    <text evidence="1">In NER, TFIIH acts by opening DNA around the lesion to allow the excision of the damaged oligonucleotide and its replacement by a new DNA fragment. In transcription, TFIIH has an essential role in transcription initiation. When the pre-initiation complex (PIC) has been established, TFIIH is required for promoter opening and promoter escape.</text>
</comment>
<organism evidence="2 3">
    <name type="scientific">Ditylenchus dipsaci</name>
    <dbReference type="NCBI Taxonomy" id="166011"/>
    <lineage>
        <taxon>Eukaryota</taxon>
        <taxon>Metazoa</taxon>
        <taxon>Ecdysozoa</taxon>
        <taxon>Nematoda</taxon>
        <taxon>Chromadorea</taxon>
        <taxon>Rhabditida</taxon>
        <taxon>Tylenchina</taxon>
        <taxon>Tylenchomorpha</taxon>
        <taxon>Sphaerularioidea</taxon>
        <taxon>Anguinidae</taxon>
        <taxon>Anguininae</taxon>
        <taxon>Ditylenchus</taxon>
    </lineage>
</organism>
<dbReference type="WBParaSite" id="jg355">
    <property type="protein sequence ID" value="jg355"/>
    <property type="gene ID" value="jg355"/>
</dbReference>
<dbReference type="GO" id="GO:0003677">
    <property type="term" value="F:DNA binding"/>
    <property type="evidence" value="ECO:0007669"/>
    <property type="project" value="InterPro"/>
</dbReference>
<dbReference type="InterPro" id="IPR036617">
    <property type="entry name" value="BAF_sf"/>
</dbReference>
<dbReference type="Gene3D" id="1.10.150.40">
    <property type="entry name" value="Barrier-to-autointegration factor, BAF"/>
    <property type="match status" value="1"/>
</dbReference>
<dbReference type="Proteomes" id="UP000887574">
    <property type="component" value="Unplaced"/>
</dbReference>
<evidence type="ECO:0000313" key="2">
    <source>
        <dbReference type="Proteomes" id="UP000887574"/>
    </source>
</evidence>
<name>A0A915EBI4_9BILA</name>
<dbReference type="AlphaFoldDB" id="A0A915EBI4"/>
<sequence>MSTSVKHREFISEPMGDKEVSSIAGIGEVYAKRLLIKGSTKLMFYSDNFCCCARTRTCSWNALEQYLKYMDEHRLLGRSFIIKDLNETPVFVDQDIISALEDQIDDSMARQRQISSYLDDDELG</sequence>
<comment type="similarity">
    <text evidence="1">Belongs to the TFB5 family.</text>
</comment>
<dbReference type="SMART" id="SM01023">
    <property type="entry name" value="BAF"/>
    <property type="match status" value="1"/>
</dbReference>
<dbReference type="InterPro" id="IPR009400">
    <property type="entry name" value="TFIIH_TTDA/Tfb5"/>
</dbReference>
<keyword evidence="2" id="KW-1185">Reference proteome</keyword>
<evidence type="ECO:0000313" key="3">
    <source>
        <dbReference type="WBParaSite" id="jg355"/>
    </source>
</evidence>